<comment type="caution">
    <text evidence="1">The sequence shown here is derived from an EMBL/GenBank/DDBJ whole genome shotgun (WGS) entry which is preliminary data.</text>
</comment>
<accession>A0ABS3JTT9</accession>
<keyword evidence="2" id="KW-1185">Reference proteome</keyword>
<feature type="non-terminal residue" evidence="1">
    <location>
        <position position="81"/>
    </location>
</feature>
<evidence type="ECO:0000313" key="2">
    <source>
        <dbReference type="Proteomes" id="UP000664628"/>
    </source>
</evidence>
<proteinExistence type="predicted"/>
<evidence type="ECO:0000313" key="1">
    <source>
        <dbReference type="EMBL" id="MBO0953378.1"/>
    </source>
</evidence>
<reference evidence="1 2" key="1">
    <citation type="submission" date="2021-03" db="EMBL/GenBank/DDBJ databases">
        <title>Fibrella sp. HMF5405 genome sequencing and assembly.</title>
        <authorList>
            <person name="Kang H."/>
            <person name="Kim H."/>
            <person name="Bae S."/>
            <person name="Joh K."/>
        </authorList>
    </citation>
    <scope>NUCLEOTIDE SEQUENCE [LARGE SCALE GENOMIC DNA]</scope>
    <source>
        <strain evidence="1 2">HMF5405</strain>
    </source>
</reference>
<name>A0ABS3JTT9_9BACT</name>
<dbReference type="EMBL" id="JAFMYW010000080">
    <property type="protein sequence ID" value="MBO0953378.1"/>
    <property type="molecule type" value="Genomic_DNA"/>
</dbReference>
<sequence length="81" mass="7660">ISVSLCVGAPLNLTALLGAGSGNILTGLTTTLLGGGTLPVTVAAGANVFNLVSTSPLGCSTVTPVSVTGVNAPVLNPISVS</sequence>
<dbReference type="RefSeq" id="WP_207333322.1">
    <property type="nucleotide sequence ID" value="NZ_JAFMYW010000080.1"/>
</dbReference>
<feature type="non-terminal residue" evidence="1">
    <location>
        <position position="1"/>
    </location>
</feature>
<organism evidence="1 2">
    <name type="scientific">Fibrella forsythiae</name>
    <dbReference type="NCBI Taxonomy" id="2817061"/>
    <lineage>
        <taxon>Bacteria</taxon>
        <taxon>Pseudomonadati</taxon>
        <taxon>Bacteroidota</taxon>
        <taxon>Cytophagia</taxon>
        <taxon>Cytophagales</taxon>
        <taxon>Spirosomataceae</taxon>
        <taxon>Fibrella</taxon>
    </lineage>
</organism>
<dbReference type="Proteomes" id="UP000664628">
    <property type="component" value="Unassembled WGS sequence"/>
</dbReference>
<protein>
    <submittedName>
        <fullName evidence="1">Uncharacterized protein</fullName>
    </submittedName>
</protein>
<gene>
    <name evidence="1" type="ORF">J2I46_32740</name>
</gene>